<sequence length="166" mass="17916">MRHLILAATAGRPRYGGRVTSRTTGGQPDEFLEYRLVRLGSRLERRFASALAPTGLSPRQFSVLAVLTESPGITSADLARAVLTTPQSMGPLLDQMESRGLVERTKERGRGRAAPVRVTDTGTALLHEAARLVGTLDAAARQRLGEQGHQELSRLLAVLEDHVGEA</sequence>
<dbReference type="OrthoDB" id="162531at2"/>
<name>A0A3A9Z7J7_9ACTN</name>
<evidence type="ECO:0000313" key="2">
    <source>
        <dbReference type="EMBL" id="RKN44240.1"/>
    </source>
</evidence>
<keyword evidence="3" id="KW-1185">Reference proteome</keyword>
<dbReference type="AlphaFoldDB" id="A0A3A9Z7J7"/>
<protein>
    <submittedName>
        <fullName evidence="2">MarR family transcriptional regulator</fullName>
    </submittedName>
</protein>
<dbReference type="EMBL" id="RBAK01000007">
    <property type="protein sequence ID" value="RKN44240.1"/>
    <property type="molecule type" value="Genomic_DNA"/>
</dbReference>
<dbReference type="SMART" id="SM00347">
    <property type="entry name" value="HTH_MARR"/>
    <property type="match status" value="1"/>
</dbReference>
<dbReference type="InterPro" id="IPR036388">
    <property type="entry name" value="WH-like_DNA-bd_sf"/>
</dbReference>
<reference evidence="2 3" key="1">
    <citation type="journal article" date="2004" name="Syst. Appl. Microbiol.">
        <title>Cryptoendolithic actinomycetes from antarctic sandstone rock samples: Micromonospora endolithica sp. nov. and two isolates related to Micromonospora coerulea Jensen 1932.</title>
        <authorList>
            <person name="Hirsch P."/>
            <person name="Mevs U."/>
            <person name="Kroppenstedt R.M."/>
            <person name="Schumann P."/>
            <person name="Stackebrandt E."/>
        </authorList>
    </citation>
    <scope>NUCLEOTIDE SEQUENCE [LARGE SCALE GENOMIC DNA]</scope>
    <source>
        <strain evidence="2 3">JCM 12677</strain>
    </source>
</reference>
<organism evidence="2 3">
    <name type="scientific">Micromonospora endolithica</name>
    <dbReference type="NCBI Taxonomy" id="230091"/>
    <lineage>
        <taxon>Bacteria</taxon>
        <taxon>Bacillati</taxon>
        <taxon>Actinomycetota</taxon>
        <taxon>Actinomycetes</taxon>
        <taxon>Micromonosporales</taxon>
        <taxon>Micromonosporaceae</taxon>
        <taxon>Micromonospora</taxon>
    </lineage>
</organism>
<dbReference type="InterPro" id="IPR039422">
    <property type="entry name" value="MarR/SlyA-like"/>
</dbReference>
<gene>
    <name evidence="2" type="ORF">D7223_18360</name>
</gene>
<evidence type="ECO:0000313" key="3">
    <source>
        <dbReference type="Proteomes" id="UP000281726"/>
    </source>
</evidence>
<dbReference type="GO" id="GO:0006950">
    <property type="term" value="P:response to stress"/>
    <property type="evidence" value="ECO:0007669"/>
    <property type="project" value="TreeGrafter"/>
</dbReference>
<dbReference type="GO" id="GO:0003700">
    <property type="term" value="F:DNA-binding transcription factor activity"/>
    <property type="evidence" value="ECO:0007669"/>
    <property type="project" value="InterPro"/>
</dbReference>
<dbReference type="InterPro" id="IPR036390">
    <property type="entry name" value="WH_DNA-bd_sf"/>
</dbReference>
<dbReference type="Pfam" id="PF12802">
    <property type="entry name" value="MarR_2"/>
    <property type="match status" value="1"/>
</dbReference>
<dbReference type="InterPro" id="IPR000835">
    <property type="entry name" value="HTH_MarR-typ"/>
</dbReference>
<feature type="domain" description="HTH marR-type" evidence="1">
    <location>
        <begin position="29"/>
        <end position="164"/>
    </location>
</feature>
<evidence type="ECO:0000259" key="1">
    <source>
        <dbReference type="PROSITE" id="PS50995"/>
    </source>
</evidence>
<dbReference type="SUPFAM" id="SSF46785">
    <property type="entry name" value="Winged helix' DNA-binding domain"/>
    <property type="match status" value="1"/>
</dbReference>
<accession>A0A3A9Z7J7</accession>
<dbReference type="PANTHER" id="PTHR33164">
    <property type="entry name" value="TRANSCRIPTIONAL REGULATOR, MARR FAMILY"/>
    <property type="match status" value="1"/>
</dbReference>
<dbReference type="Gene3D" id="1.10.10.10">
    <property type="entry name" value="Winged helix-like DNA-binding domain superfamily/Winged helix DNA-binding domain"/>
    <property type="match status" value="1"/>
</dbReference>
<dbReference type="PANTHER" id="PTHR33164:SF43">
    <property type="entry name" value="HTH-TYPE TRANSCRIPTIONAL REPRESSOR YETL"/>
    <property type="match status" value="1"/>
</dbReference>
<dbReference type="Proteomes" id="UP000281726">
    <property type="component" value="Unassembled WGS sequence"/>
</dbReference>
<comment type="caution">
    <text evidence="2">The sequence shown here is derived from an EMBL/GenBank/DDBJ whole genome shotgun (WGS) entry which is preliminary data.</text>
</comment>
<proteinExistence type="predicted"/>
<dbReference type="PROSITE" id="PS50995">
    <property type="entry name" value="HTH_MARR_2"/>
    <property type="match status" value="1"/>
</dbReference>